<dbReference type="GO" id="GO:0008410">
    <property type="term" value="F:CoA-transferase activity"/>
    <property type="evidence" value="ECO:0007669"/>
    <property type="project" value="TreeGrafter"/>
</dbReference>
<evidence type="ECO:0000313" key="3">
    <source>
        <dbReference type="Proteomes" id="UP000502706"/>
    </source>
</evidence>
<dbReference type="InterPro" id="IPR003673">
    <property type="entry name" value="CoA-Trfase_fam_III"/>
</dbReference>
<dbReference type="AlphaFoldDB" id="A0A6G8Q0I7"/>
<keyword evidence="1 2" id="KW-0808">Transferase</keyword>
<dbReference type="Gene3D" id="3.40.50.10540">
    <property type="entry name" value="Crotonobetainyl-coa:carnitine coa-transferase, domain 1"/>
    <property type="match status" value="1"/>
</dbReference>
<dbReference type="PANTHER" id="PTHR48207">
    <property type="entry name" value="SUCCINATE--HYDROXYMETHYLGLUTARATE COA-TRANSFERASE"/>
    <property type="match status" value="1"/>
</dbReference>
<organism evidence="2 3">
    <name type="scientific">Rubrobacter marinus</name>
    <dbReference type="NCBI Taxonomy" id="2653852"/>
    <lineage>
        <taxon>Bacteria</taxon>
        <taxon>Bacillati</taxon>
        <taxon>Actinomycetota</taxon>
        <taxon>Rubrobacteria</taxon>
        <taxon>Rubrobacterales</taxon>
        <taxon>Rubrobacteraceae</taxon>
        <taxon>Rubrobacter</taxon>
    </lineage>
</organism>
<dbReference type="Pfam" id="PF02515">
    <property type="entry name" value="CoA_transf_3"/>
    <property type="match status" value="1"/>
</dbReference>
<name>A0A6G8Q0I7_9ACTN</name>
<dbReference type="RefSeq" id="WP_166397657.1">
    <property type="nucleotide sequence ID" value="NZ_CP045121.1"/>
</dbReference>
<evidence type="ECO:0000313" key="2">
    <source>
        <dbReference type="EMBL" id="QIN79982.1"/>
    </source>
</evidence>
<dbReference type="SUPFAM" id="SSF89796">
    <property type="entry name" value="CoA-transferase family III (CaiB/BaiF)"/>
    <property type="match status" value="1"/>
</dbReference>
<dbReference type="Proteomes" id="UP000502706">
    <property type="component" value="Chromosome"/>
</dbReference>
<reference evidence="2 3" key="1">
    <citation type="submission" date="2019-10" db="EMBL/GenBank/DDBJ databases">
        <title>Rubrobacter sp nov SCSIO 52915 isolated from a deep-sea sediment in the South China Sea.</title>
        <authorList>
            <person name="Chen R.W."/>
        </authorList>
    </citation>
    <scope>NUCLEOTIDE SEQUENCE [LARGE SCALE GENOMIC DNA]</scope>
    <source>
        <strain evidence="2 3">SCSIO 52915</strain>
    </source>
</reference>
<protein>
    <submittedName>
        <fullName evidence="2">CoA transferase</fullName>
    </submittedName>
</protein>
<dbReference type="PANTHER" id="PTHR48207:SF3">
    <property type="entry name" value="SUCCINATE--HYDROXYMETHYLGLUTARATE COA-TRANSFERASE"/>
    <property type="match status" value="1"/>
</dbReference>
<dbReference type="InterPro" id="IPR044855">
    <property type="entry name" value="CoA-Trfase_III_dom3_sf"/>
</dbReference>
<sequence length="395" mass="44387">MTEVRVLEDTLVLEMGTFITGPYAGMLLADLGAEVIKIERPGTGDPFRSFEGGLYSPHFQAYNRNKKSLTLDLAGEEGREVFEKLIRRADVFIENFRPGVTEKLGIGESRLRSINERLVYCSVTGFGEDGPYRHRPSYDTVGQGLSGLLSLLMDPEDPGMRMVGPAFSDGLTGLYACYGILGALVERERAGVGRRVEATMLESALSFLTEPFNSYFATGRVPGPYTRPAVSQAYAFACEDGLSFAVHISSPEKFWRALISAAGREDLDEDPRFDSRHRRLENYRDLQDELARTFGARPREYWLRRLEEHDVPFTPVYKIDDVLEDPQVRHMGSIYEQDHPTEGRLRGVKRPILYDGVREDDVAPPPFLGEHTDEILAGMGYSREQIESLRDSATV</sequence>
<dbReference type="InterPro" id="IPR050483">
    <property type="entry name" value="CoA-transferase_III_domain"/>
</dbReference>
<dbReference type="InterPro" id="IPR023606">
    <property type="entry name" value="CoA-Trfase_III_dom_1_sf"/>
</dbReference>
<evidence type="ECO:0000256" key="1">
    <source>
        <dbReference type="ARBA" id="ARBA00022679"/>
    </source>
</evidence>
<accession>A0A6G8Q0I7</accession>
<keyword evidence="3" id="KW-1185">Reference proteome</keyword>
<dbReference type="EMBL" id="CP045121">
    <property type="protein sequence ID" value="QIN79982.1"/>
    <property type="molecule type" value="Genomic_DNA"/>
</dbReference>
<dbReference type="Gene3D" id="3.30.1540.10">
    <property type="entry name" value="formyl-coa transferase, domain 3"/>
    <property type="match status" value="1"/>
</dbReference>
<proteinExistence type="predicted"/>
<gene>
    <name evidence="2" type="ORF">GBA65_17280</name>
</gene>
<dbReference type="KEGG" id="rmar:GBA65_17280"/>